<gene>
    <name evidence="3" type="ORF">RJ640_014568</name>
</gene>
<dbReference type="InterPro" id="IPR000210">
    <property type="entry name" value="BTB/POZ_dom"/>
</dbReference>
<accession>A0AA88RXM7</accession>
<protein>
    <recommendedName>
        <fullName evidence="2">BTB domain-containing protein</fullName>
    </recommendedName>
</protein>
<comment type="pathway">
    <text evidence="1">Protein modification; protein ubiquitination.</text>
</comment>
<keyword evidence="4" id="KW-1185">Reference proteome</keyword>
<reference evidence="3" key="1">
    <citation type="submission" date="2022-12" db="EMBL/GenBank/DDBJ databases">
        <title>Draft genome assemblies for two species of Escallonia (Escalloniales).</title>
        <authorList>
            <person name="Chanderbali A."/>
            <person name="Dervinis C."/>
            <person name="Anghel I."/>
            <person name="Soltis D."/>
            <person name="Soltis P."/>
            <person name="Zapata F."/>
        </authorList>
    </citation>
    <scope>NUCLEOTIDE SEQUENCE</scope>
    <source>
        <strain evidence="3">UCBG92.1500</strain>
        <tissue evidence="3">Leaf</tissue>
    </source>
</reference>
<dbReference type="PANTHER" id="PTHR31060">
    <property type="entry name" value="OSJNBA0011J08.25 PROTEIN-RELATED"/>
    <property type="match status" value="1"/>
</dbReference>
<organism evidence="3 4">
    <name type="scientific">Escallonia rubra</name>
    <dbReference type="NCBI Taxonomy" id="112253"/>
    <lineage>
        <taxon>Eukaryota</taxon>
        <taxon>Viridiplantae</taxon>
        <taxon>Streptophyta</taxon>
        <taxon>Embryophyta</taxon>
        <taxon>Tracheophyta</taxon>
        <taxon>Spermatophyta</taxon>
        <taxon>Magnoliopsida</taxon>
        <taxon>eudicotyledons</taxon>
        <taxon>Gunneridae</taxon>
        <taxon>Pentapetalae</taxon>
        <taxon>asterids</taxon>
        <taxon>campanulids</taxon>
        <taxon>Escalloniales</taxon>
        <taxon>Escalloniaceae</taxon>
        <taxon>Escallonia</taxon>
    </lineage>
</organism>
<evidence type="ECO:0000259" key="2">
    <source>
        <dbReference type="PROSITE" id="PS50097"/>
    </source>
</evidence>
<feature type="domain" description="BTB" evidence="2">
    <location>
        <begin position="25"/>
        <end position="103"/>
    </location>
</feature>
<comment type="caution">
    <text evidence="3">The sequence shown here is derived from an EMBL/GenBank/DDBJ whole genome shotgun (WGS) entry which is preliminary data.</text>
</comment>
<evidence type="ECO:0000313" key="3">
    <source>
        <dbReference type="EMBL" id="KAK2980395.1"/>
    </source>
</evidence>
<dbReference type="PANTHER" id="PTHR31060:SF33">
    <property type="entry name" value="OS04G0278000 PROTEIN"/>
    <property type="match status" value="1"/>
</dbReference>
<dbReference type="PROSITE" id="PS50097">
    <property type="entry name" value="BTB"/>
    <property type="match status" value="1"/>
</dbReference>
<sequence>MISATPEKTLLRVKEKEEEDGAGIFDVRLNLKGKNGGSVVLELNSEVLSASSEVFAALITDFRNGLSGAAPNLCRIEVPEVQNFSAFRETIELMFEDDIPRQLLKIGVYRSIDILEVTLEDRASVSSVIFATSHFP</sequence>
<proteinExistence type="predicted"/>
<dbReference type="InterPro" id="IPR038920">
    <property type="entry name" value="At3g05675-like"/>
</dbReference>
<dbReference type="Proteomes" id="UP001187471">
    <property type="component" value="Unassembled WGS sequence"/>
</dbReference>
<dbReference type="EMBL" id="JAVXUO010001642">
    <property type="protein sequence ID" value="KAK2980395.1"/>
    <property type="molecule type" value="Genomic_DNA"/>
</dbReference>
<dbReference type="AlphaFoldDB" id="A0AA88RXM7"/>
<name>A0AA88RXM7_9ASTE</name>
<evidence type="ECO:0000256" key="1">
    <source>
        <dbReference type="ARBA" id="ARBA00004906"/>
    </source>
</evidence>
<evidence type="ECO:0000313" key="4">
    <source>
        <dbReference type="Proteomes" id="UP001187471"/>
    </source>
</evidence>